<reference evidence="6 7" key="1">
    <citation type="submission" date="2024-04" db="EMBL/GenBank/DDBJ databases">
        <authorList>
            <consortium name="Genoscope - CEA"/>
            <person name="William W."/>
        </authorList>
    </citation>
    <scope>NUCLEOTIDE SEQUENCE [LARGE SCALE GENOMIC DNA]</scope>
</reference>
<dbReference type="Gene3D" id="1.10.533.10">
    <property type="entry name" value="Death Domain, Fas"/>
    <property type="match status" value="1"/>
</dbReference>
<dbReference type="CDD" id="cd01671">
    <property type="entry name" value="CARD"/>
    <property type="match status" value="1"/>
</dbReference>
<dbReference type="Gene3D" id="3.40.50.300">
    <property type="entry name" value="P-loop containing nucleotide triphosphate hydrolases"/>
    <property type="match status" value="1"/>
</dbReference>
<evidence type="ECO:0000313" key="6">
    <source>
        <dbReference type="EMBL" id="CAL1542388.1"/>
    </source>
</evidence>
<proteinExistence type="inferred from homology"/>
<evidence type="ECO:0000256" key="1">
    <source>
        <dbReference type="ARBA" id="ARBA00008535"/>
    </source>
</evidence>
<evidence type="ECO:0000259" key="4">
    <source>
        <dbReference type="Pfam" id="PF00619"/>
    </source>
</evidence>
<dbReference type="AlphaFoldDB" id="A0AAV2I8C2"/>
<feature type="domain" description="CARD" evidence="4">
    <location>
        <begin position="336"/>
        <end position="413"/>
    </location>
</feature>
<keyword evidence="3" id="KW-0342">GTP-binding</keyword>
<evidence type="ECO:0000313" key="7">
    <source>
        <dbReference type="Proteomes" id="UP001497497"/>
    </source>
</evidence>
<dbReference type="EMBL" id="CAXITT010000483">
    <property type="protein sequence ID" value="CAL1542388.1"/>
    <property type="molecule type" value="Genomic_DNA"/>
</dbReference>
<name>A0AAV2I8C2_LYMST</name>
<evidence type="ECO:0000259" key="5">
    <source>
        <dbReference type="Pfam" id="PF04548"/>
    </source>
</evidence>
<dbReference type="GO" id="GO:0042981">
    <property type="term" value="P:regulation of apoptotic process"/>
    <property type="evidence" value="ECO:0007669"/>
    <property type="project" value="InterPro"/>
</dbReference>
<dbReference type="InterPro" id="IPR027417">
    <property type="entry name" value="P-loop_NTPase"/>
</dbReference>
<gene>
    <name evidence="6" type="ORF">GSLYS_00015982001</name>
</gene>
<evidence type="ECO:0008006" key="8">
    <source>
        <dbReference type="Google" id="ProtNLM"/>
    </source>
</evidence>
<comment type="caution">
    <text evidence="6">The sequence shown here is derived from an EMBL/GenBank/DDBJ whole genome shotgun (WGS) entry which is preliminary data.</text>
</comment>
<dbReference type="InterPro" id="IPR045058">
    <property type="entry name" value="GIMA/IAN/Toc"/>
</dbReference>
<evidence type="ECO:0000256" key="2">
    <source>
        <dbReference type="ARBA" id="ARBA00022741"/>
    </source>
</evidence>
<accession>A0AAV2I8C2</accession>
<protein>
    <recommendedName>
        <fullName evidence="8">AIG1-type G domain-containing protein</fullName>
    </recommendedName>
</protein>
<dbReference type="Pfam" id="PF04548">
    <property type="entry name" value="AIG1"/>
    <property type="match status" value="1"/>
</dbReference>
<dbReference type="InterPro" id="IPR011029">
    <property type="entry name" value="DEATH-like_dom_sf"/>
</dbReference>
<comment type="similarity">
    <text evidence="1">Belongs to the TRAFAC class TrmE-Era-EngA-EngB-Septin-like GTPase superfamily. AIG1/Toc34/Toc159-like paraseptin GTPase family. IAN subfamily.</text>
</comment>
<evidence type="ECO:0000256" key="3">
    <source>
        <dbReference type="ARBA" id="ARBA00023134"/>
    </source>
</evidence>
<dbReference type="InterPro" id="IPR001315">
    <property type="entry name" value="CARD"/>
</dbReference>
<organism evidence="6 7">
    <name type="scientific">Lymnaea stagnalis</name>
    <name type="common">Great pond snail</name>
    <name type="synonym">Helix stagnalis</name>
    <dbReference type="NCBI Taxonomy" id="6523"/>
    <lineage>
        <taxon>Eukaryota</taxon>
        <taxon>Metazoa</taxon>
        <taxon>Spiralia</taxon>
        <taxon>Lophotrochozoa</taxon>
        <taxon>Mollusca</taxon>
        <taxon>Gastropoda</taxon>
        <taxon>Heterobranchia</taxon>
        <taxon>Euthyneura</taxon>
        <taxon>Panpulmonata</taxon>
        <taxon>Hygrophila</taxon>
        <taxon>Lymnaeoidea</taxon>
        <taxon>Lymnaeidae</taxon>
        <taxon>Lymnaea</taxon>
    </lineage>
</organism>
<dbReference type="GO" id="GO:0005525">
    <property type="term" value="F:GTP binding"/>
    <property type="evidence" value="ECO:0007669"/>
    <property type="project" value="UniProtKB-KW"/>
</dbReference>
<dbReference type="Pfam" id="PF00619">
    <property type="entry name" value="CARD"/>
    <property type="match status" value="1"/>
</dbReference>
<keyword evidence="2" id="KW-0547">Nucleotide-binding</keyword>
<dbReference type="PANTHER" id="PTHR10903">
    <property type="entry name" value="GTPASE, IMAP FAMILY MEMBER-RELATED"/>
    <property type="match status" value="1"/>
</dbReference>
<keyword evidence="7" id="KW-1185">Reference proteome</keyword>
<dbReference type="SUPFAM" id="SSF47986">
    <property type="entry name" value="DEATH domain"/>
    <property type="match status" value="1"/>
</dbReference>
<dbReference type="Proteomes" id="UP001497497">
    <property type="component" value="Unassembled WGS sequence"/>
</dbReference>
<feature type="domain" description="AIG1-type G" evidence="5">
    <location>
        <begin position="56"/>
        <end position="250"/>
    </location>
</feature>
<dbReference type="InterPro" id="IPR006703">
    <property type="entry name" value="G_AIG1"/>
</dbReference>
<sequence>MTEMMDKTFVIGFLTGVLFIKVLVSKVPFLGSLLNSGHALEMRNMDDDQSQKHPLRFLVVGRSKSGKRLTVKSFVQRDCAVTDSGNPGLTNARHSNSYGWNVYALVNRCFQASVCEMLMTSESAKEFFTHILNHKIHVVIYCFPFNERLTDEDAKFLDNLKLLLGSSRFKNNIILAMTFGEDFEEYKDKRGYTNFNNWLEEMDPGHLKRILKDCSYRCVMFKNKTEIHAIKKQQAIDLFSMAESVVWNNGLVPSDGINIHDDESEKQIVGFKLLENQNSKDEKNRPLTLQPGQMKRSQVIPDLRTLVENKMQFSSSSSNTAVYRLFSHGDQKYKMIQSYYCTLKENIRAEEFTDEMHQEGILSLEEKQDIDQMHGINKRKEALFDAIDKYRNNGSVDVFLKILEKKYPTLHESWKCIHGDGYDSITAPVTVEKQLQPFAMGGIELIQETN</sequence>
<dbReference type="PANTHER" id="PTHR10903:SF184">
    <property type="entry name" value="GTP-BINDING PROTEIN A"/>
    <property type="match status" value="1"/>
</dbReference>